<accession>A0ABT9PG75</accession>
<dbReference type="Proteomes" id="UP001230145">
    <property type="component" value="Unassembled WGS sequence"/>
</dbReference>
<dbReference type="PANTHER" id="PTHR42760">
    <property type="entry name" value="SHORT-CHAIN DEHYDROGENASES/REDUCTASES FAMILY MEMBER"/>
    <property type="match status" value="1"/>
</dbReference>
<sequence length="236" mass="24466">MNNRVLITGGAQGIGAAIADRCAQDGYDVVVLDRIDNPRHHTILVDLSDADATEVALSQALETGAITRLVNNVGAVFPAPADEQTLEQFDMALTLNARTAMQCAQALKPGMAAAGFGRIVSMSSRAALGKADRTAYAASKGALLSMTRVWALEWGACGITANAIGPGPIATELFMKANPPEAPKTQEIINSLPVRRMGTPADVAHATSFFLSEGAGFITGQVLYVCGGITAGKAPL</sequence>
<dbReference type="PRINTS" id="PR00080">
    <property type="entry name" value="SDRFAMILY"/>
</dbReference>
<dbReference type="InterPro" id="IPR002347">
    <property type="entry name" value="SDR_fam"/>
</dbReference>
<keyword evidence="3" id="KW-1185">Reference proteome</keyword>
<dbReference type="InterPro" id="IPR020904">
    <property type="entry name" value="Sc_DH/Rdtase_CS"/>
</dbReference>
<evidence type="ECO:0000256" key="1">
    <source>
        <dbReference type="ARBA" id="ARBA00006484"/>
    </source>
</evidence>
<dbReference type="RefSeq" id="WP_307634375.1">
    <property type="nucleotide sequence ID" value="NZ_JAUSQL010000001.1"/>
</dbReference>
<evidence type="ECO:0000313" key="3">
    <source>
        <dbReference type="Proteomes" id="UP001230145"/>
    </source>
</evidence>
<comment type="caution">
    <text evidence="2">The sequence shown here is derived from an EMBL/GenBank/DDBJ whole genome shotgun (WGS) entry which is preliminary data.</text>
</comment>
<dbReference type="PRINTS" id="PR00081">
    <property type="entry name" value="GDHRDH"/>
</dbReference>
<dbReference type="PANTHER" id="PTHR42760:SF129">
    <property type="entry name" value="OXIDOREDUCTASE"/>
    <property type="match status" value="1"/>
</dbReference>
<protein>
    <submittedName>
        <fullName evidence="2">NAD(P)-dependent dehydrogenase (Short-subunit alcohol dehydrogenase family)</fullName>
    </submittedName>
</protein>
<proteinExistence type="inferred from homology"/>
<gene>
    <name evidence="2" type="ORF">J2S45_000390</name>
</gene>
<dbReference type="CDD" id="cd05233">
    <property type="entry name" value="SDR_c"/>
    <property type="match status" value="1"/>
</dbReference>
<dbReference type="Gene3D" id="3.40.50.720">
    <property type="entry name" value="NAD(P)-binding Rossmann-like Domain"/>
    <property type="match status" value="1"/>
</dbReference>
<comment type="similarity">
    <text evidence="1">Belongs to the short-chain dehydrogenases/reductases (SDR) family.</text>
</comment>
<evidence type="ECO:0000313" key="2">
    <source>
        <dbReference type="EMBL" id="MDP9831711.1"/>
    </source>
</evidence>
<name>A0ABT9PG75_9ACTO</name>
<reference evidence="2 3" key="1">
    <citation type="submission" date="2023-07" db="EMBL/GenBank/DDBJ databases">
        <title>Sequencing the genomes of 1000 actinobacteria strains.</title>
        <authorList>
            <person name="Klenk H.-P."/>
        </authorList>
    </citation>
    <scope>NUCLEOTIDE SEQUENCE [LARGE SCALE GENOMIC DNA]</scope>
    <source>
        <strain evidence="2 3">DSM 19515</strain>
    </source>
</reference>
<dbReference type="InterPro" id="IPR036291">
    <property type="entry name" value="NAD(P)-bd_dom_sf"/>
</dbReference>
<organism evidence="2 3">
    <name type="scientific">Trueperella abortisuis</name>
    <dbReference type="NCBI Taxonomy" id="445930"/>
    <lineage>
        <taxon>Bacteria</taxon>
        <taxon>Bacillati</taxon>
        <taxon>Actinomycetota</taxon>
        <taxon>Actinomycetes</taxon>
        <taxon>Actinomycetales</taxon>
        <taxon>Actinomycetaceae</taxon>
        <taxon>Trueperella</taxon>
    </lineage>
</organism>
<dbReference type="EMBL" id="JAUSQL010000001">
    <property type="protein sequence ID" value="MDP9831711.1"/>
    <property type="molecule type" value="Genomic_DNA"/>
</dbReference>
<dbReference type="PROSITE" id="PS00061">
    <property type="entry name" value="ADH_SHORT"/>
    <property type="match status" value="1"/>
</dbReference>
<dbReference type="SUPFAM" id="SSF51735">
    <property type="entry name" value="NAD(P)-binding Rossmann-fold domains"/>
    <property type="match status" value="1"/>
</dbReference>
<dbReference type="Pfam" id="PF13561">
    <property type="entry name" value="adh_short_C2"/>
    <property type="match status" value="1"/>
</dbReference>